<dbReference type="InterPro" id="IPR017938">
    <property type="entry name" value="Riboflavin_synthase-like_b-brl"/>
</dbReference>
<protein>
    <submittedName>
        <fullName evidence="4">Flavin reductase family protein</fullName>
    </submittedName>
</protein>
<dbReference type="InterPro" id="IPR001041">
    <property type="entry name" value="2Fe-2S_ferredoxin-type"/>
</dbReference>
<keyword evidence="5" id="KW-1185">Reference proteome</keyword>
<sequence>MSLQTSKQSFSKRALASLIGPDGYDFWAREFGTTAAWQRCFARVLCVERNGCNSLSIHLRPNKNFAGFQAGQHINVTAEIEGRRLTRSYSLSNTANSAMNLEITVRHDPQGKMSGHLHTAIKVGSVLEISQAFGGMSLPSGPECENPALLLAAGSGISPLMGLLRQRCETKTCPPTTLLYWDYDDAHFCFKDELNQLCANNPQLHVHRLTTRSAAQADGRISEEQIKQLHGDCRDTMVYACGGSDFVEAARALLSTQARDFTAEAFTPPATTANSEVQQQIAIQLNRSGRTITVSNQESLLDALEAQGIAVESGCRMGICNTCSCQKLQGSTTNQFSGEQNNATNSSIRLCISRANGPLQLDL</sequence>
<dbReference type="InterPro" id="IPR012675">
    <property type="entry name" value="Beta-grasp_dom_sf"/>
</dbReference>
<proteinExistence type="predicted"/>
<dbReference type="InterPro" id="IPR017927">
    <property type="entry name" value="FAD-bd_FR_type"/>
</dbReference>
<dbReference type="Proteomes" id="UP001557484">
    <property type="component" value="Unassembled WGS sequence"/>
</dbReference>
<dbReference type="SUPFAM" id="SSF52343">
    <property type="entry name" value="Ferredoxin reductase-like, C-terminal NADP-linked domain"/>
    <property type="match status" value="1"/>
</dbReference>
<dbReference type="InterPro" id="IPR050415">
    <property type="entry name" value="MRET"/>
</dbReference>
<dbReference type="InterPro" id="IPR036010">
    <property type="entry name" value="2Fe-2S_ferredoxin-like_sf"/>
</dbReference>
<gene>
    <name evidence="4" type="ORF">AB4875_02990</name>
</gene>
<accession>A0ABV3TTE6</accession>
<dbReference type="SUPFAM" id="SSF54292">
    <property type="entry name" value="2Fe-2S ferredoxin-like"/>
    <property type="match status" value="1"/>
</dbReference>
<dbReference type="CDD" id="cd00207">
    <property type="entry name" value="fer2"/>
    <property type="match status" value="1"/>
</dbReference>
<dbReference type="EMBL" id="JBFRYB010000001">
    <property type="protein sequence ID" value="MEX1664437.1"/>
    <property type="molecule type" value="Genomic_DNA"/>
</dbReference>
<comment type="caution">
    <text evidence="4">The sequence shown here is derived from an EMBL/GenBank/DDBJ whole genome shotgun (WGS) entry which is preliminary data.</text>
</comment>
<dbReference type="SUPFAM" id="SSF63380">
    <property type="entry name" value="Riboflavin synthase domain-like"/>
    <property type="match status" value="1"/>
</dbReference>
<evidence type="ECO:0000256" key="1">
    <source>
        <dbReference type="ARBA" id="ARBA00034078"/>
    </source>
</evidence>
<dbReference type="PANTHER" id="PTHR47354">
    <property type="entry name" value="NADH OXIDOREDUCTASE HCR"/>
    <property type="match status" value="1"/>
</dbReference>
<dbReference type="Pfam" id="PF00175">
    <property type="entry name" value="NAD_binding_1"/>
    <property type="match status" value="1"/>
</dbReference>
<evidence type="ECO:0000313" key="5">
    <source>
        <dbReference type="Proteomes" id="UP001557484"/>
    </source>
</evidence>
<evidence type="ECO:0000259" key="2">
    <source>
        <dbReference type="PROSITE" id="PS51085"/>
    </source>
</evidence>
<reference evidence="4 5" key="1">
    <citation type="journal article" date="2011" name="Int. J. Syst. Evol. Microbiol.">
        <title>Zhongshania antarctica gen. nov., sp. nov. and Zhongshania guokunii sp. nov., gammaproteobacteria respectively isolated from coastal attached (fast) ice and surface seawater of the Antarctic.</title>
        <authorList>
            <person name="Li H.J."/>
            <person name="Zhang X.Y."/>
            <person name="Chen C.X."/>
            <person name="Zhang Y.J."/>
            <person name="Gao Z.M."/>
            <person name="Yu Y."/>
            <person name="Chen X.L."/>
            <person name="Chen B."/>
            <person name="Zhang Y.Z."/>
        </authorList>
    </citation>
    <scope>NUCLEOTIDE SEQUENCE [LARGE SCALE GENOMIC DNA]</scope>
    <source>
        <strain evidence="4 5">R06B22</strain>
    </source>
</reference>
<dbReference type="PANTHER" id="PTHR47354:SF3">
    <property type="entry name" value="OXIDOREDUCTASE-RELATED"/>
    <property type="match status" value="1"/>
</dbReference>
<dbReference type="RefSeq" id="WP_368374559.1">
    <property type="nucleotide sequence ID" value="NZ_JBFRYB010000001.1"/>
</dbReference>
<dbReference type="Gene3D" id="3.40.50.80">
    <property type="entry name" value="Nucleotide-binding domain of ferredoxin-NADP reductase (FNR) module"/>
    <property type="match status" value="1"/>
</dbReference>
<name>A0ABV3TTE6_9GAMM</name>
<comment type="cofactor">
    <cofactor evidence="1">
        <name>[2Fe-2S] cluster</name>
        <dbReference type="ChEBI" id="CHEBI:190135"/>
    </cofactor>
</comment>
<dbReference type="Pfam" id="PF00970">
    <property type="entry name" value="FAD_binding_6"/>
    <property type="match status" value="1"/>
</dbReference>
<evidence type="ECO:0000259" key="3">
    <source>
        <dbReference type="PROSITE" id="PS51384"/>
    </source>
</evidence>
<dbReference type="Gene3D" id="3.10.20.30">
    <property type="match status" value="1"/>
</dbReference>
<dbReference type="InterPro" id="IPR039261">
    <property type="entry name" value="FNR_nucleotide-bd"/>
</dbReference>
<dbReference type="Pfam" id="PF00111">
    <property type="entry name" value="Fer2"/>
    <property type="match status" value="1"/>
</dbReference>
<dbReference type="Gene3D" id="2.40.30.10">
    <property type="entry name" value="Translation factors"/>
    <property type="match status" value="1"/>
</dbReference>
<dbReference type="InterPro" id="IPR001709">
    <property type="entry name" value="Flavoprot_Pyr_Nucl_cyt_Rdtase"/>
</dbReference>
<dbReference type="InterPro" id="IPR008333">
    <property type="entry name" value="Cbr1-like_FAD-bd_dom"/>
</dbReference>
<organism evidence="4 5">
    <name type="scientific">Zhongshania arctica</name>
    <dbReference type="NCBI Taxonomy" id="3238302"/>
    <lineage>
        <taxon>Bacteria</taxon>
        <taxon>Pseudomonadati</taxon>
        <taxon>Pseudomonadota</taxon>
        <taxon>Gammaproteobacteria</taxon>
        <taxon>Cellvibrionales</taxon>
        <taxon>Spongiibacteraceae</taxon>
        <taxon>Zhongshania</taxon>
    </lineage>
</organism>
<feature type="domain" description="FAD-binding FR-type" evidence="3">
    <location>
        <begin position="37"/>
        <end position="139"/>
    </location>
</feature>
<feature type="domain" description="2Fe-2S ferredoxin-type" evidence="2">
    <location>
        <begin position="279"/>
        <end position="363"/>
    </location>
</feature>
<dbReference type="PROSITE" id="PS51384">
    <property type="entry name" value="FAD_FR"/>
    <property type="match status" value="1"/>
</dbReference>
<dbReference type="InterPro" id="IPR001433">
    <property type="entry name" value="OxRdtase_FAD/NAD-bd"/>
</dbReference>
<evidence type="ECO:0000313" key="4">
    <source>
        <dbReference type="EMBL" id="MEX1664437.1"/>
    </source>
</evidence>
<dbReference type="PRINTS" id="PR00371">
    <property type="entry name" value="FPNCR"/>
</dbReference>
<dbReference type="PROSITE" id="PS51085">
    <property type="entry name" value="2FE2S_FER_2"/>
    <property type="match status" value="1"/>
</dbReference>